<evidence type="ECO:0000313" key="2">
    <source>
        <dbReference type="EMBL" id="ROV87481.1"/>
    </source>
</evidence>
<keyword evidence="3" id="KW-1185">Reference proteome</keyword>
<evidence type="ECO:0000313" key="3">
    <source>
        <dbReference type="Proteomes" id="UP000284375"/>
    </source>
</evidence>
<dbReference type="EMBL" id="LJZO01000082">
    <property type="protein sequence ID" value="ROV87481.1"/>
    <property type="molecule type" value="Genomic_DNA"/>
</dbReference>
<proteinExistence type="predicted"/>
<sequence>MPGYGCALMLVLLMRQDFSVSTGGAARGRRDGTVRIEASLAMKGLLDERHEKNGFEALVEMDEEPRSRAKLLLSFGVKGIRK</sequence>
<feature type="chain" id="PRO_5019249115" evidence="1">
    <location>
        <begin position="22"/>
        <end position="82"/>
    </location>
</feature>
<accession>A0A423V9F2</accession>
<keyword evidence="1" id="KW-0732">Signal</keyword>
<comment type="caution">
    <text evidence="2">The sequence shown here is derived from an EMBL/GenBank/DDBJ whole genome shotgun (WGS) entry which is preliminary data.</text>
</comment>
<protein>
    <submittedName>
        <fullName evidence="2">Uncharacterized protein</fullName>
    </submittedName>
</protein>
<feature type="signal peptide" evidence="1">
    <location>
        <begin position="1"/>
        <end position="21"/>
    </location>
</feature>
<evidence type="ECO:0000256" key="1">
    <source>
        <dbReference type="SAM" id="SignalP"/>
    </source>
</evidence>
<gene>
    <name evidence="2" type="ORF">VSDG_09791</name>
</gene>
<name>A0A423V9F2_CYTCH</name>
<reference evidence="2 3" key="1">
    <citation type="submission" date="2015-09" db="EMBL/GenBank/DDBJ databases">
        <title>Host preference determinants of Valsa canker pathogens revealed by comparative genomics.</title>
        <authorList>
            <person name="Yin Z."/>
            <person name="Huang L."/>
        </authorList>
    </citation>
    <scope>NUCLEOTIDE SEQUENCE [LARGE SCALE GENOMIC DNA]</scope>
    <source>
        <strain evidence="2 3">YSFL</strain>
    </source>
</reference>
<dbReference type="Proteomes" id="UP000284375">
    <property type="component" value="Unassembled WGS sequence"/>
</dbReference>
<dbReference type="AlphaFoldDB" id="A0A423V9F2"/>
<organism evidence="2 3">
    <name type="scientific">Cytospora chrysosperma</name>
    <name type="common">Cytospora canker fungus</name>
    <name type="synonym">Sphaeria chrysosperma</name>
    <dbReference type="NCBI Taxonomy" id="252740"/>
    <lineage>
        <taxon>Eukaryota</taxon>
        <taxon>Fungi</taxon>
        <taxon>Dikarya</taxon>
        <taxon>Ascomycota</taxon>
        <taxon>Pezizomycotina</taxon>
        <taxon>Sordariomycetes</taxon>
        <taxon>Sordariomycetidae</taxon>
        <taxon>Diaporthales</taxon>
        <taxon>Cytosporaceae</taxon>
        <taxon>Cytospora</taxon>
    </lineage>
</organism>